<dbReference type="Pfam" id="PF01252">
    <property type="entry name" value="Peptidase_A8"/>
    <property type="match status" value="1"/>
</dbReference>
<keyword evidence="3" id="KW-0645">Protease</keyword>
<accession>A0ABS9EU52</accession>
<gene>
    <name evidence="11" type="ORF">L2W38_10785</name>
</gene>
<evidence type="ECO:0000256" key="10">
    <source>
        <dbReference type="SAM" id="Phobius"/>
    </source>
</evidence>
<feature type="transmembrane region" description="Helical" evidence="10">
    <location>
        <begin position="44"/>
        <end position="61"/>
    </location>
</feature>
<keyword evidence="4 10" id="KW-0812">Transmembrane</keyword>
<evidence type="ECO:0000256" key="2">
    <source>
        <dbReference type="ARBA" id="ARBA00022475"/>
    </source>
</evidence>
<keyword evidence="2" id="KW-1003">Cell membrane</keyword>
<name>A0ABS9EU52_9BACT</name>
<dbReference type="Proteomes" id="UP001200430">
    <property type="component" value="Unassembled WGS sequence"/>
</dbReference>
<feature type="transmembrane region" description="Helical" evidence="10">
    <location>
        <begin position="73"/>
        <end position="93"/>
    </location>
</feature>
<evidence type="ECO:0000313" key="11">
    <source>
        <dbReference type="EMBL" id="MCF4143298.1"/>
    </source>
</evidence>
<evidence type="ECO:0000256" key="1">
    <source>
        <dbReference type="ARBA" id="ARBA00006139"/>
    </source>
</evidence>
<keyword evidence="8 10" id="KW-0472">Membrane</keyword>
<evidence type="ECO:0000313" key="12">
    <source>
        <dbReference type="Proteomes" id="UP001200430"/>
    </source>
</evidence>
<evidence type="ECO:0000256" key="9">
    <source>
        <dbReference type="RuleBase" id="RU004181"/>
    </source>
</evidence>
<evidence type="ECO:0000256" key="3">
    <source>
        <dbReference type="ARBA" id="ARBA00022670"/>
    </source>
</evidence>
<feature type="transmembrane region" description="Helical" evidence="10">
    <location>
        <begin position="105"/>
        <end position="126"/>
    </location>
</feature>
<dbReference type="EMBL" id="JAKGUD010000013">
    <property type="protein sequence ID" value="MCF4143298.1"/>
    <property type="molecule type" value="Genomic_DNA"/>
</dbReference>
<keyword evidence="7 10" id="KW-1133">Transmembrane helix</keyword>
<dbReference type="PROSITE" id="PS51257">
    <property type="entry name" value="PROKAR_LIPOPROTEIN"/>
    <property type="match status" value="1"/>
</dbReference>
<organism evidence="11 12">
    <name type="scientific">Dethiosulfovibrio marinus</name>
    <dbReference type="NCBI Taxonomy" id="133532"/>
    <lineage>
        <taxon>Bacteria</taxon>
        <taxon>Thermotogati</taxon>
        <taxon>Synergistota</taxon>
        <taxon>Synergistia</taxon>
        <taxon>Synergistales</taxon>
        <taxon>Dethiosulfovibrionaceae</taxon>
        <taxon>Dethiosulfovibrio</taxon>
    </lineage>
</organism>
<evidence type="ECO:0000256" key="5">
    <source>
        <dbReference type="ARBA" id="ARBA00022750"/>
    </source>
</evidence>
<keyword evidence="5" id="KW-0064">Aspartyl protease</keyword>
<dbReference type="PROSITE" id="PS00855">
    <property type="entry name" value="SPASE_II"/>
    <property type="match status" value="1"/>
</dbReference>
<comment type="caution">
    <text evidence="11">The sequence shown here is derived from an EMBL/GenBank/DDBJ whole genome shotgun (WGS) entry which is preliminary data.</text>
</comment>
<evidence type="ECO:0000256" key="8">
    <source>
        <dbReference type="ARBA" id="ARBA00023136"/>
    </source>
</evidence>
<dbReference type="RefSeq" id="WP_236100000.1">
    <property type="nucleotide sequence ID" value="NZ_JAKGUD010000013.1"/>
</dbReference>
<proteinExistence type="inferred from homology"/>
<dbReference type="PANTHER" id="PTHR33695">
    <property type="entry name" value="LIPOPROTEIN SIGNAL PEPTIDASE"/>
    <property type="match status" value="1"/>
</dbReference>
<keyword evidence="6" id="KW-0378">Hydrolase</keyword>
<evidence type="ECO:0000256" key="6">
    <source>
        <dbReference type="ARBA" id="ARBA00022801"/>
    </source>
</evidence>
<reference evidence="11 12" key="1">
    <citation type="submission" date="2022-01" db="EMBL/GenBank/DDBJ databases">
        <title>Dethiosulfovibrio faecalis sp. nov., a novel proteolytic, non-sulfur-reducing bacterium isolated from a marine aquaculture solid waste bioreactor.</title>
        <authorList>
            <person name="Grabowski S."/>
            <person name="Apolinario E."/>
            <person name="Schneider N."/>
            <person name="Marshall C.W."/>
            <person name="Sowers K.R."/>
        </authorList>
    </citation>
    <scope>NUCLEOTIDE SEQUENCE [LARGE SCALE GENOMIC DNA]</scope>
    <source>
        <strain evidence="11 12">DSM 12537</strain>
    </source>
</reference>
<sequence>MKPASLASFVAIGTYGCSVAVRRMGLPAVWNKGVAFSSLENGSTWASAVGFAVLLAVTAMADKKPASTRNGLILLWGGAMGNMIDRLLYGAVMDYIPVPFWPGGLYLNVADLALIGGALSILWGTFKAKTQEETQKEGKP</sequence>
<dbReference type="PANTHER" id="PTHR33695:SF1">
    <property type="entry name" value="LIPOPROTEIN SIGNAL PEPTIDASE"/>
    <property type="match status" value="1"/>
</dbReference>
<comment type="similarity">
    <text evidence="1 9">Belongs to the peptidase A8 family.</text>
</comment>
<keyword evidence="12" id="KW-1185">Reference proteome</keyword>
<dbReference type="InterPro" id="IPR001872">
    <property type="entry name" value="Peptidase_A8"/>
</dbReference>
<dbReference type="PRINTS" id="PR00781">
    <property type="entry name" value="LIPOSIGPTASE"/>
</dbReference>
<evidence type="ECO:0000256" key="7">
    <source>
        <dbReference type="ARBA" id="ARBA00022989"/>
    </source>
</evidence>
<evidence type="ECO:0000256" key="4">
    <source>
        <dbReference type="ARBA" id="ARBA00022692"/>
    </source>
</evidence>
<protein>
    <submittedName>
        <fullName evidence="11">Signal peptidase II</fullName>
    </submittedName>
</protein>